<evidence type="ECO:0000313" key="4">
    <source>
        <dbReference type="Proteomes" id="UP000054317"/>
    </source>
</evidence>
<name>R7SA15_TRAVS</name>
<protein>
    <submittedName>
        <fullName evidence="3">Uncharacterized protein</fullName>
    </submittedName>
</protein>
<sequence length="131" mass="15269">MSTADAGPSAQQTPTPAGQEEDPWTWTWTRDNLAVVSILIKEKKQLKDAVRRYEAAEERMEKYKNGPLARQRLDRLLREVNRDGMQPSHVHELREILEEFPEDEAAPLRQKLIEYEWRRLLDLGSVPASKF</sequence>
<dbReference type="GeneID" id="19418855"/>
<feature type="region of interest" description="Disordered" evidence="2">
    <location>
        <begin position="1"/>
        <end position="24"/>
    </location>
</feature>
<dbReference type="RefSeq" id="XP_008045341.1">
    <property type="nucleotide sequence ID" value="XM_008047150.1"/>
</dbReference>
<dbReference type="AlphaFoldDB" id="R7SA15"/>
<dbReference type="OrthoDB" id="2756563at2759"/>
<evidence type="ECO:0000313" key="3">
    <source>
        <dbReference type="EMBL" id="EIW51794.1"/>
    </source>
</evidence>
<keyword evidence="1" id="KW-0175">Coiled coil</keyword>
<evidence type="ECO:0000256" key="1">
    <source>
        <dbReference type="SAM" id="Coils"/>
    </source>
</evidence>
<proteinExistence type="predicted"/>
<organism evidence="3 4">
    <name type="scientific">Trametes versicolor (strain FP-101664)</name>
    <name type="common">White-rot fungus</name>
    <name type="synonym">Coriolus versicolor</name>
    <dbReference type="NCBI Taxonomy" id="717944"/>
    <lineage>
        <taxon>Eukaryota</taxon>
        <taxon>Fungi</taxon>
        <taxon>Dikarya</taxon>
        <taxon>Basidiomycota</taxon>
        <taxon>Agaricomycotina</taxon>
        <taxon>Agaricomycetes</taxon>
        <taxon>Polyporales</taxon>
        <taxon>Polyporaceae</taxon>
        <taxon>Trametes</taxon>
    </lineage>
</organism>
<feature type="coiled-coil region" evidence="1">
    <location>
        <begin position="36"/>
        <end position="66"/>
    </location>
</feature>
<feature type="compositionally biased region" description="Polar residues" evidence="2">
    <location>
        <begin position="1"/>
        <end position="16"/>
    </location>
</feature>
<gene>
    <name evidence="3" type="ORF">TRAVEDRAFT_67598</name>
</gene>
<reference evidence="4" key="1">
    <citation type="journal article" date="2012" name="Science">
        <title>The Paleozoic origin of enzymatic lignin decomposition reconstructed from 31 fungal genomes.</title>
        <authorList>
            <person name="Floudas D."/>
            <person name="Binder M."/>
            <person name="Riley R."/>
            <person name="Barry K."/>
            <person name="Blanchette R.A."/>
            <person name="Henrissat B."/>
            <person name="Martinez A.T."/>
            <person name="Otillar R."/>
            <person name="Spatafora J.W."/>
            <person name="Yadav J.S."/>
            <person name="Aerts A."/>
            <person name="Benoit I."/>
            <person name="Boyd A."/>
            <person name="Carlson A."/>
            <person name="Copeland A."/>
            <person name="Coutinho P.M."/>
            <person name="de Vries R.P."/>
            <person name="Ferreira P."/>
            <person name="Findley K."/>
            <person name="Foster B."/>
            <person name="Gaskell J."/>
            <person name="Glotzer D."/>
            <person name="Gorecki P."/>
            <person name="Heitman J."/>
            <person name="Hesse C."/>
            <person name="Hori C."/>
            <person name="Igarashi K."/>
            <person name="Jurgens J.A."/>
            <person name="Kallen N."/>
            <person name="Kersten P."/>
            <person name="Kohler A."/>
            <person name="Kuees U."/>
            <person name="Kumar T.K.A."/>
            <person name="Kuo A."/>
            <person name="LaButti K."/>
            <person name="Larrondo L.F."/>
            <person name="Lindquist E."/>
            <person name="Ling A."/>
            <person name="Lombard V."/>
            <person name="Lucas S."/>
            <person name="Lundell T."/>
            <person name="Martin R."/>
            <person name="McLaughlin D.J."/>
            <person name="Morgenstern I."/>
            <person name="Morin E."/>
            <person name="Murat C."/>
            <person name="Nagy L.G."/>
            <person name="Nolan M."/>
            <person name="Ohm R.A."/>
            <person name="Patyshakuliyeva A."/>
            <person name="Rokas A."/>
            <person name="Ruiz-Duenas F.J."/>
            <person name="Sabat G."/>
            <person name="Salamov A."/>
            <person name="Samejima M."/>
            <person name="Schmutz J."/>
            <person name="Slot J.C."/>
            <person name="St John F."/>
            <person name="Stenlid J."/>
            <person name="Sun H."/>
            <person name="Sun S."/>
            <person name="Syed K."/>
            <person name="Tsang A."/>
            <person name="Wiebenga A."/>
            <person name="Young D."/>
            <person name="Pisabarro A."/>
            <person name="Eastwood D.C."/>
            <person name="Martin F."/>
            <person name="Cullen D."/>
            <person name="Grigoriev I.V."/>
            <person name="Hibbett D.S."/>
        </authorList>
    </citation>
    <scope>NUCLEOTIDE SEQUENCE [LARGE SCALE GENOMIC DNA]</scope>
    <source>
        <strain evidence="4">FP-101664</strain>
    </source>
</reference>
<evidence type="ECO:0000256" key="2">
    <source>
        <dbReference type="SAM" id="MobiDB-lite"/>
    </source>
</evidence>
<accession>R7SA15</accession>
<dbReference type="OMA" id="EEDPWTW"/>
<dbReference type="EMBL" id="JH711798">
    <property type="protein sequence ID" value="EIW51794.1"/>
    <property type="molecule type" value="Genomic_DNA"/>
</dbReference>
<keyword evidence="4" id="KW-1185">Reference proteome</keyword>
<dbReference type="KEGG" id="tvs:TRAVEDRAFT_67598"/>
<dbReference type="Proteomes" id="UP000054317">
    <property type="component" value="Unassembled WGS sequence"/>
</dbReference>